<dbReference type="PATRIC" id="fig|1158608.3.peg.2778"/>
<dbReference type="RefSeq" id="WP_010763000.1">
    <property type="nucleotide sequence ID" value="NZ_KB946316.1"/>
</dbReference>
<evidence type="ECO:0000256" key="2">
    <source>
        <dbReference type="ARBA" id="ARBA00023002"/>
    </source>
</evidence>
<sequence>MITIEFFHDVICSFCFPMSYRMRQVQKKMPEIKIIHRSFALARNEEDHERMFGSRENAKSEILSHWVHANQNDDLHRFNIEGMQEADFLFPTSMNGLLAAKAAGVVGGETGYWAIFDALQTGLFVNSQNIDDITVIESIVKDSSIDFEKWQQAFTDPTTLALVEDDFRLANAYQLTGVPALIVNGKYLISGAQPIEQIIQAIQSIKEKEAPIIEVIENNDSRNGSCNMEDGKWVCED</sequence>
<evidence type="ECO:0000313" key="9">
    <source>
        <dbReference type="Proteomes" id="UP000014197"/>
    </source>
</evidence>
<evidence type="ECO:0000256" key="3">
    <source>
        <dbReference type="ARBA" id="ARBA00023157"/>
    </source>
</evidence>
<dbReference type="Proteomes" id="UP000014197">
    <property type="component" value="Unassembled WGS sequence"/>
</dbReference>
<proteinExistence type="predicted"/>
<evidence type="ECO:0000313" key="6">
    <source>
        <dbReference type="EMBL" id="EOH92803.1"/>
    </source>
</evidence>
<reference evidence="7 9" key="2">
    <citation type="submission" date="2013-03" db="EMBL/GenBank/DDBJ databases">
        <title>The Genome Sequence of Enterococcus haemoperoxidus BAA-382 (PacBio/Illumina hybrid assembly).</title>
        <authorList>
            <consortium name="The Broad Institute Genomics Platform"/>
            <consortium name="The Broad Institute Genome Sequencing Center for Infectious Disease"/>
            <person name="Earl A."/>
            <person name="Russ C."/>
            <person name="Gilmore M."/>
            <person name="Surin D."/>
            <person name="Walker B."/>
            <person name="Young S."/>
            <person name="Zeng Q."/>
            <person name="Gargeya S."/>
            <person name="Fitzgerald M."/>
            <person name="Haas B."/>
            <person name="Abouelleil A."/>
            <person name="Allen A.W."/>
            <person name="Alvarado L."/>
            <person name="Arachchi H.M."/>
            <person name="Berlin A.M."/>
            <person name="Chapman S.B."/>
            <person name="Gainer-Dewar J."/>
            <person name="Goldberg J."/>
            <person name="Griggs A."/>
            <person name="Gujja S."/>
            <person name="Hansen M."/>
            <person name="Howarth C."/>
            <person name="Imamovic A."/>
            <person name="Ireland A."/>
            <person name="Larimer J."/>
            <person name="McCowan C."/>
            <person name="Murphy C."/>
            <person name="Pearson M."/>
            <person name="Poon T.W."/>
            <person name="Priest M."/>
            <person name="Roberts A."/>
            <person name="Saif S."/>
            <person name="Shea T."/>
            <person name="Sisk P."/>
            <person name="Sykes S."/>
            <person name="Wortman J."/>
            <person name="Nusbaum C."/>
            <person name="Birren B."/>
        </authorList>
    </citation>
    <scope>NUCLEOTIDE SEQUENCE [LARGE SCALE GENOMIC DNA]</scope>
    <source>
        <strain evidence="7 9">ATCC BAA-382</strain>
    </source>
</reference>
<dbReference type="SUPFAM" id="SSF52833">
    <property type="entry name" value="Thioredoxin-like"/>
    <property type="match status" value="1"/>
</dbReference>
<comment type="caution">
    <text evidence="6">The sequence shown here is derived from an EMBL/GenBank/DDBJ whole genome shotgun (WGS) entry which is preliminary data.</text>
</comment>
<dbReference type="Proteomes" id="UP000013858">
    <property type="component" value="Unassembled WGS sequence"/>
</dbReference>
<gene>
    <name evidence="7" type="ORF">I583_00528</name>
    <name evidence="6" type="ORF">UAW_02844</name>
</gene>
<evidence type="ECO:0000259" key="5">
    <source>
        <dbReference type="Pfam" id="PF01323"/>
    </source>
</evidence>
<dbReference type="EMBL" id="ASVY01000002">
    <property type="protein sequence ID" value="EOT61546.1"/>
    <property type="molecule type" value="Genomic_DNA"/>
</dbReference>
<dbReference type="InterPro" id="IPR036249">
    <property type="entry name" value="Thioredoxin-like_sf"/>
</dbReference>
<evidence type="ECO:0000313" key="7">
    <source>
        <dbReference type="EMBL" id="EOT61546.1"/>
    </source>
</evidence>
<dbReference type="Gene3D" id="3.40.30.10">
    <property type="entry name" value="Glutaredoxin"/>
    <property type="match status" value="1"/>
</dbReference>
<evidence type="ECO:0000256" key="1">
    <source>
        <dbReference type="ARBA" id="ARBA00022729"/>
    </source>
</evidence>
<reference evidence="6 8" key="1">
    <citation type="submission" date="2013-02" db="EMBL/GenBank/DDBJ databases">
        <title>The Genome Sequence of Enterococcus haemoperoxidus BAA-382.</title>
        <authorList>
            <consortium name="The Broad Institute Genome Sequencing Platform"/>
            <consortium name="The Broad Institute Genome Sequencing Center for Infectious Disease"/>
            <person name="Earl A.M."/>
            <person name="Gilmore M.S."/>
            <person name="Lebreton F."/>
            <person name="Walker B."/>
            <person name="Young S.K."/>
            <person name="Zeng Q."/>
            <person name="Gargeya S."/>
            <person name="Fitzgerald M."/>
            <person name="Haas B."/>
            <person name="Abouelleil A."/>
            <person name="Alvarado L."/>
            <person name="Arachchi H.M."/>
            <person name="Berlin A.M."/>
            <person name="Chapman S.B."/>
            <person name="Dewar J."/>
            <person name="Goldberg J."/>
            <person name="Griggs A."/>
            <person name="Gujja S."/>
            <person name="Hansen M."/>
            <person name="Howarth C."/>
            <person name="Imamovic A."/>
            <person name="Larimer J."/>
            <person name="McCowan C."/>
            <person name="Murphy C."/>
            <person name="Neiman D."/>
            <person name="Pearson M."/>
            <person name="Priest M."/>
            <person name="Roberts A."/>
            <person name="Saif S."/>
            <person name="Shea T."/>
            <person name="Sisk P."/>
            <person name="Sykes S."/>
            <person name="Wortman J."/>
            <person name="Nusbaum C."/>
            <person name="Birren B."/>
        </authorList>
    </citation>
    <scope>NUCLEOTIDE SEQUENCE [LARGE SCALE GENOMIC DNA]</scope>
    <source>
        <strain evidence="6 8">ATCC BAA-382</strain>
    </source>
</reference>
<dbReference type="EMBL" id="AJAR01000027">
    <property type="protein sequence ID" value="EOH92803.1"/>
    <property type="molecule type" value="Genomic_DNA"/>
</dbReference>
<dbReference type="PANTHER" id="PTHR13887">
    <property type="entry name" value="GLUTATHIONE S-TRANSFERASE KAPPA"/>
    <property type="match status" value="1"/>
</dbReference>
<evidence type="ECO:0000256" key="4">
    <source>
        <dbReference type="ARBA" id="ARBA00023284"/>
    </source>
</evidence>
<dbReference type="PANTHER" id="PTHR13887:SF14">
    <property type="entry name" value="DISULFIDE BOND FORMATION PROTEIN D"/>
    <property type="match status" value="1"/>
</dbReference>
<keyword evidence="4" id="KW-0676">Redox-active center</keyword>
<keyword evidence="1" id="KW-0732">Signal</keyword>
<keyword evidence="9" id="KW-1185">Reference proteome</keyword>
<dbReference type="OrthoDB" id="9799122at2"/>
<dbReference type="AlphaFoldDB" id="R2QC32"/>
<accession>R2QC32</accession>
<name>R2QC32_9ENTE</name>
<keyword evidence="3" id="KW-1015">Disulfide bond</keyword>
<dbReference type="eggNOG" id="COG2761">
    <property type="taxonomic scope" value="Bacteria"/>
</dbReference>
<protein>
    <recommendedName>
        <fullName evidence="5">DSBA-like thioredoxin domain-containing protein</fullName>
    </recommendedName>
</protein>
<dbReference type="InterPro" id="IPR001853">
    <property type="entry name" value="DSBA-like_thioredoxin_dom"/>
</dbReference>
<feature type="domain" description="DSBA-like thioredoxin" evidence="5">
    <location>
        <begin position="3"/>
        <end position="203"/>
    </location>
</feature>
<keyword evidence="2" id="KW-0560">Oxidoreductase</keyword>
<dbReference type="Pfam" id="PF01323">
    <property type="entry name" value="DSBA"/>
    <property type="match status" value="1"/>
</dbReference>
<dbReference type="STRING" id="155618.RV06_GL001822"/>
<organism evidence="6 8">
    <name type="scientific">Enterococcus haemoperoxidus ATCC BAA-382</name>
    <dbReference type="NCBI Taxonomy" id="1158608"/>
    <lineage>
        <taxon>Bacteria</taxon>
        <taxon>Bacillati</taxon>
        <taxon>Bacillota</taxon>
        <taxon>Bacilli</taxon>
        <taxon>Lactobacillales</taxon>
        <taxon>Enterococcaceae</taxon>
        <taxon>Enterococcus</taxon>
    </lineage>
</organism>
<evidence type="ECO:0000313" key="8">
    <source>
        <dbReference type="Proteomes" id="UP000013858"/>
    </source>
</evidence>
<dbReference type="GO" id="GO:0016491">
    <property type="term" value="F:oxidoreductase activity"/>
    <property type="evidence" value="ECO:0007669"/>
    <property type="project" value="UniProtKB-KW"/>
</dbReference>